<proteinExistence type="inferred from homology"/>
<evidence type="ECO:0000256" key="18">
    <source>
        <dbReference type="ARBA" id="ARBA00031026"/>
    </source>
</evidence>
<evidence type="ECO:0000313" key="22">
    <source>
        <dbReference type="EMBL" id="KGM06634.1"/>
    </source>
</evidence>
<dbReference type="PROSITE" id="PS51387">
    <property type="entry name" value="FAD_PCMH"/>
    <property type="match status" value="1"/>
</dbReference>
<evidence type="ECO:0000256" key="3">
    <source>
        <dbReference type="ARBA" id="ARBA00004496"/>
    </source>
</evidence>
<dbReference type="GO" id="GO:0051301">
    <property type="term" value="P:cell division"/>
    <property type="evidence" value="ECO:0007669"/>
    <property type="project" value="UniProtKB-KW"/>
</dbReference>
<evidence type="ECO:0000256" key="13">
    <source>
        <dbReference type="ARBA" id="ARBA00022960"/>
    </source>
</evidence>
<dbReference type="InterPro" id="IPR016166">
    <property type="entry name" value="FAD-bd_PCMH"/>
</dbReference>
<gene>
    <name evidence="20" type="primary">murB</name>
    <name evidence="22" type="ORF">LP43_1858</name>
</gene>
<dbReference type="RefSeq" id="WP_036314453.1">
    <property type="nucleotide sequence ID" value="NZ_JRQD01000004.1"/>
</dbReference>
<dbReference type="NCBIfam" id="TIGR00179">
    <property type="entry name" value="murB"/>
    <property type="match status" value="1"/>
</dbReference>
<comment type="similarity">
    <text evidence="5 20">Belongs to the MurB family.</text>
</comment>
<dbReference type="NCBIfam" id="NF010480">
    <property type="entry name" value="PRK13905.1"/>
    <property type="match status" value="1"/>
</dbReference>
<evidence type="ECO:0000256" key="20">
    <source>
        <dbReference type="HAMAP-Rule" id="MF_00037"/>
    </source>
</evidence>
<sequence length="296" mass="31784">MMALHQNLKGELKLNEPLAKYTSWRVGGNAQRFYKPTDIDDLATFLKQLPQSEPLLWLGLGSNVLIRDGGFKGTVIVTAGVLQDIHVDGDTVHAEVGVYCSKLAKQAAKAGLKGGAFLAGIPGTLGGALAMNAGAHGAETWDFVSDVTTIDMQGNLHQRQANEFEVSYRHVAKSADEYFVAATMRFAQGDAEVESDLIRDLLRKRNASQPTNQPCAGSVFRNPEGDFAGRLIETSGLKGLRVGGASVSTKHANFIVNDDDATAADIENLILLVQQKIEQMQGVKLTPEVHVIGESA</sequence>
<dbReference type="GO" id="GO:0009252">
    <property type="term" value="P:peptidoglycan biosynthetic process"/>
    <property type="evidence" value="ECO:0007669"/>
    <property type="project" value="UniProtKB-UniRule"/>
</dbReference>
<evidence type="ECO:0000256" key="7">
    <source>
        <dbReference type="ARBA" id="ARBA00015188"/>
    </source>
</evidence>
<dbReference type="GO" id="GO:0071555">
    <property type="term" value="P:cell wall organization"/>
    <property type="evidence" value="ECO:0007669"/>
    <property type="project" value="UniProtKB-KW"/>
</dbReference>
<dbReference type="Pfam" id="PF02873">
    <property type="entry name" value="MurB_C"/>
    <property type="match status" value="1"/>
</dbReference>
<dbReference type="GO" id="GO:0005829">
    <property type="term" value="C:cytosol"/>
    <property type="evidence" value="ECO:0007669"/>
    <property type="project" value="TreeGrafter"/>
</dbReference>
<dbReference type="PANTHER" id="PTHR21071">
    <property type="entry name" value="UDP-N-ACETYLENOLPYRUVOYLGLUCOSAMINE REDUCTASE"/>
    <property type="match status" value="1"/>
</dbReference>
<feature type="active site" description="Proton donor" evidence="20">
    <location>
        <position position="218"/>
    </location>
</feature>
<dbReference type="InterPro" id="IPR036635">
    <property type="entry name" value="MurB_C_sf"/>
</dbReference>
<evidence type="ECO:0000256" key="1">
    <source>
        <dbReference type="ARBA" id="ARBA00001974"/>
    </source>
</evidence>
<comment type="cofactor">
    <cofactor evidence="1 20">
        <name>FAD</name>
        <dbReference type="ChEBI" id="CHEBI:57692"/>
    </cofactor>
</comment>
<evidence type="ECO:0000256" key="2">
    <source>
        <dbReference type="ARBA" id="ARBA00003921"/>
    </source>
</evidence>
<evidence type="ECO:0000256" key="4">
    <source>
        <dbReference type="ARBA" id="ARBA00004752"/>
    </source>
</evidence>
<dbReference type="UniPathway" id="UPA00219"/>
<dbReference type="Proteomes" id="UP000029999">
    <property type="component" value="Unassembled WGS sequence"/>
</dbReference>
<dbReference type="SUPFAM" id="SSF56176">
    <property type="entry name" value="FAD-binding/transporter-associated domain-like"/>
    <property type="match status" value="1"/>
</dbReference>
<evidence type="ECO:0000256" key="15">
    <source>
        <dbReference type="ARBA" id="ARBA00023002"/>
    </source>
</evidence>
<evidence type="ECO:0000256" key="19">
    <source>
        <dbReference type="ARBA" id="ARBA00048914"/>
    </source>
</evidence>
<comment type="pathway">
    <text evidence="4 20">Cell wall biogenesis; peptidoglycan biosynthesis.</text>
</comment>
<keyword evidence="10 20" id="KW-0285">Flavoprotein</keyword>
<feature type="active site" evidence="20">
    <location>
        <position position="169"/>
    </location>
</feature>
<dbReference type="EMBL" id="JRQD01000004">
    <property type="protein sequence ID" value="KGM06634.1"/>
    <property type="molecule type" value="Genomic_DNA"/>
</dbReference>
<evidence type="ECO:0000256" key="11">
    <source>
        <dbReference type="ARBA" id="ARBA00022827"/>
    </source>
</evidence>
<evidence type="ECO:0000256" key="17">
    <source>
        <dbReference type="ARBA" id="ARBA00023316"/>
    </source>
</evidence>
<comment type="function">
    <text evidence="2 20">Cell wall formation.</text>
</comment>
<evidence type="ECO:0000256" key="16">
    <source>
        <dbReference type="ARBA" id="ARBA00023306"/>
    </source>
</evidence>
<keyword evidence="14 20" id="KW-0573">Peptidoglycan synthesis</keyword>
<dbReference type="InterPro" id="IPR016169">
    <property type="entry name" value="FAD-bd_PCMH_sub2"/>
</dbReference>
<protein>
    <recommendedName>
        <fullName evidence="7 20">UDP-N-acetylenolpyruvoylglucosamine reductase</fullName>
        <ecNumber evidence="6 20">1.3.1.98</ecNumber>
    </recommendedName>
    <alternativeName>
        <fullName evidence="18 20">UDP-N-acetylmuramate dehydrogenase</fullName>
    </alternativeName>
</protein>
<comment type="subcellular location">
    <subcellularLocation>
        <location evidence="3 20">Cytoplasm</location>
    </subcellularLocation>
</comment>
<dbReference type="AlphaFoldDB" id="A0A0A0BHR6"/>
<evidence type="ECO:0000256" key="14">
    <source>
        <dbReference type="ARBA" id="ARBA00022984"/>
    </source>
</evidence>
<dbReference type="EC" id="1.3.1.98" evidence="6 20"/>
<evidence type="ECO:0000313" key="23">
    <source>
        <dbReference type="Proteomes" id="UP000029999"/>
    </source>
</evidence>
<keyword evidence="12 20" id="KW-0521">NADP</keyword>
<feature type="active site" evidence="20">
    <location>
        <position position="288"/>
    </location>
</feature>
<keyword evidence="8 20" id="KW-0963">Cytoplasm</keyword>
<dbReference type="GO" id="GO:0008762">
    <property type="term" value="F:UDP-N-acetylmuramate dehydrogenase activity"/>
    <property type="evidence" value="ECO:0007669"/>
    <property type="project" value="UniProtKB-UniRule"/>
</dbReference>
<dbReference type="GO" id="GO:0071949">
    <property type="term" value="F:FAD binding"/>
    <property type="evidence" value="ECO:0007669"/>
    <property type="project" value="InterPro"/>
</dbReference>
<keyword evidence="15 20" id="KW-0560">Oxidoreductase</keyword>
<keyword evidence="16 20" id="KW-0131">Cell cycle</keyword>
<reference evidence="22 23" key="1">
    <citation type="submission" date="2014-09" db="EMBL/GenBank/DDBJ databases">
        <authorList>
            <person name="Grob C."/>
            <person name="Taubert M."/>
            <person name="Howat A.M."/>
            <person name="Burns O.J."/>
            <person name="Dixon J.L."/>
            <person name="Chen Y."/>
            <person name="Murrell J.C."/>
        </authorList>
    </citation>
    <scope>NUCLEOTIDE SEQUENCE [LARGE SCALE GENOMIC DNA]</scope>
    <source>
        <strain evidence="22">L4</strain>
    </source>
</reference>
<evidence type="ECO:0000256" key="5">
    <source>
        <dbReference type="ARBA" id="ARBA00010485"/>
    </source>
</evidence>
<dbReference type="Gene3D" id="3.30.43.10">
    <property type="entry name" value="Uridine Diphospho-n-acetylenolpyruvylglucosamine Reductase, domain 2"/>
    <property type="match status" value="1"/>
</dbReference>
<dbReference type="InterPro" id="IPR036318">
    <property type="entry name" value="FAD-bd_PCMH-like_sf"/>
</dbReference>
<evidence type="ECO:0000256" key="10">
    <source>
        <dbReference type="ARBA" id="ARBA00022630"/>
    </source>
</evidence>
<dbReference type="InterPro" id="IPR016167">
    <property type="entry name" value="FAD-bd_PCMH_sub1"/>
</dbReference>
<dbReference type="InterPro" id="IPR006094">
    <property type="entry name" value="Oxid_FAD_bind_N"/>
</dbReference>
<dbReference type="GO" id="GO:0008360">
    <property type="term" value="P:regulation of cell shape"/>
    <property type="evidence" value="ECO:0007669"/>
    <property type="project" value="UniProtKB-KW"/>
</dbReference>
<keyword evidence="9 20" id="KW-0132">Cell division</keyword>
<evidence type="ECO:0000256" key="8">
    <source>
        <dbReference type="ARBA" id="ARBA00022490"/>
    </source>
</evidence>
<dbReference type="Gene3D" id="3.90.78.10">
    <property type="entry name" value="UDP-N-acetylenolpyruvoylglucosamine reductase, C-terminal domain"/>
    <property type="match status" value="1"/>
</dbReference>
<evidence type="ECO:0000256" key="6">
    <source>
        <dbReference type="ARBA" id="ARBA00012518"/>
    </source>
</evidence>
<dbReference type="STRING" id="392484.LP43_1858"/>
<evidence type="ECO:0000259" key="21">
    <source>
        <dbReference type="PROSITE" id="PS51387"/>
    </source>
</evidence>
<evidence type="ECO:0000256" key="12">
    <source>
        <dbReference type="ARBA" id="ARBA00022857"/>
    </source>
</evidence>
<keyword evidence="17 20" id="KW-0961">Cell wall biogenesis/degradation</keyword>
<keyword evidence="11 20" id="KW-0274">FAD</keyword>
<dbReference type="SUPFAM" id="SSF56194">
    <property type="entry name" value="Uridine diphospho-N-Acetylenolpyruvylglucosamine reductase, MurB, C-terminal domain"/>
    <property type="match status" value="1"/>
</dbReference>
<dbReference type="InterPro" id="IPR003170">
    <property type="entry name" value="MurB"/>
</dbReference>
<feature type="domain" description="FAD-binding PCMH-type" evidence="21">
    <location>
        <begin position="26"/>
        <end position="189"/>
    </location>
</feature>
<accession>A0A0A0BHR6</accession>
<name>A0A0A0BHR6_9GAMM</name>
<dbReference type="Gene3D" id="3.30.465.10">
    <property type="match status" value="1"/>
</dbReference>
<dbReference type="InterPro" id="IPR011601">
    <property type="entry name" value="MurB_C"/>
</dbReference>
<evidence type="ECO:0000256" key="9">
    <source>
        <dbReference type="ARBA" id="ARBA00022618"/>
    </source>
</evidence>
<dbReference type="Pfam" id="PF01565">
    <property type="entry name" value="FAD_binding_4"/>
    <property type="match status" value="1"/>
</dbReference>
<comment type="caution">
    <text evidence="22">The sequence shown here is derived from an EMBL/GenBank/DDBJ whole genome shotgun (WGS) entry which is preliminary data.</text>
</comment>
<comment type="catalytic activity">
    <reaction evidence="19 20">
        <text>UDP-N-acetyl-alpha-D-muramate + NADP(+) = UDP-N-acetyl-3-O-(1-carboxyvinyl)-alpha-D-glucosamine + NADPH + H(+)</text>
        <dbReference type="Rhea" id="RHEA:12248"/>
        <dbReference type="ChEBI" id="CHEBI:15378"/>
        <dbReference type="ChEBI" id="CHEBI:57783"/>
        <dbReference type="ChEBI" id="CHEBI:58349"/>
        <dbReference type="ChEBI" id="CHEBI:68483"/>
        <dbReference type="ChEBI" id="CHEBI:70757"/>
        <dbReference type="EC" id="1.3.1.98"/>
    </reaction>
</comment>
<dbReference type="PANTHER" id="PTHR21071:SF4">
    <property type="entry name" value="UDP-N-ACETYLENOLPYRUVOYLGLUCOSAMINE REDUCTASE"/>
    <property type="match status" value="1"/>
</dbReference>
<organism evidence="22 23">
    <name type="scientific">Methylophaga thiooxydans</name>
    <dbReference type="NCBI Taxonomy" id="392484"/>
    <lineage>
        <taxon>Bacteria</taxon>
        <taxon>Pseudomonadati</taxon>
        <taxon>Pseudomonadota</taxon>
        <taxon>Gammaproteobacteria</taxon>
        <taxon>Thiotrichales</taxon>
        <taxon>Piscirickettsiaceae</taxon>
        <taxon>Methylophaga</taxon>
    </lineage>
</organism>
<dbReference type="HAMAP" id="MF_00037">
    <property type="entry name" value="MurB"/>
    <property type="match status" value="1"/>
</dbReference>
<keyword evidence="13 20" id="KW-0133">Cell shape</keyword>